<dbReference type="InterPro" id="IPR051257">
    <property type="entry name" value="Diverse_CBS-Domain"/>
</dbReference>
<evidence type="ECO:0000256" key="1">
    <source>
        <dbReference type="ARBA" id="ARBA00023122"/>
    </source>
</evidence>
<evidence type="ECO:0000313" key="4">
    <source>
        <dbReference type="EMBL" id="AIF21286.1"/>
    </source>
</evidence>
<dbReference type="PROSITE" id="PS51371">
    <property type="entry name" value="CBS"/>
    <property type="match status" value="2"/>
</dbReference>
<sequence length="142" mass="15175">MDDVLVSDLVLTDEHETVALDESIADAAEKLLDLGRGVLVVVGDNNKVKGIVTPNQVLAAVAAGADTSVETCGDHMDADVMEVGLDDNVDDIISTMNDRKPHAVVAVDTNGEFCGYFSPNDYREALARIEAKPAIKRLAQHE</sequence>
<dbReference type="Gene3D" id="3.10.580.10">
    <property type="entry name" value="CBS-domain"/>
    <property type="match status" value="1"/>
</dbReference>
<name>A0A075HY19_9EURY</name>
<dbReference type="PANTHER" id="PTHR43080:SF2">
    <property type="entry name" value="CBS DOMAIN-CONTAINING PROTEIN"/>
    <property type="match status" value="1"/>
</dbReference>
<dbReference type="InterPro" id="IPR046342">
    <property type="entry name" value="CBS_dom_sf"/>
</dbReference>
<dbReference type="SUPFAM" id="SSF54631">
    <property type="entry name" value="CBS-domain pair"/>
    <property type="match status" value="1"/>
</dbReference>
<dbReference type="EMBL" id="KF901187">
    <property type="protein sequence ID" value="AIF21286.1"/>
    <property type="molecule type" value="Genomic_DNA"/>
</dbReference>
<protein>
    <recommendedName>
        <fullName evidence="3">CBS domain-containing protein</fullName>
    </recommendedName>
</protein>
<dbReference type="AlphaFoldDB" id="A0A075HY19"/>
<evidence type="ECO:0000259" key="3">
    <source>
        <dbReference type="PROSITE" id="PS51371"/>
    </source>
</evidence>
<keyword evidence="1 2" id="KW-0129">CBS domain</keyword>
<feature type="domain" description="CBS" evidence="3">
    <location>
        <begin position="11"/>
        <end position="67"/>
    </location>
</feature>
<evidence type="ECO:0000256" key="2">
    <source>
        <dbReference type="PROSITE-ProRule" id="PRU00703"/>
    </source>
</evidence>
<accession>A0A075HY19</accession>
<dbReference type="Pfam" id="PF00571">
    <property type="entry name" value="CBS"/>
    <property type="match status" value="2"/>
</dbReference>
<dbReference type="CDD" id="cd02205">
    <property type="entry name" value="CBS_pair_SF"/>
    <property type="match status" value="1"/>
</dbReference>
<dbReference type="PANTHER" id="PTHR43080">
    <property type="entry name" value="CBS DOMAIN-CONTAINING PROTEIN CBSX3, MITOCHONDRIAL"/>
    <property type="match status" value="1"/>
</dbReference>
<feature type="domain" description="CBS" evidence="3">
    <location>
        <begin position="76"/>
        <end position="132"/>
    </location>
</feature>
<reference evidence="4" key="1">
    <citation type="journal article" date="2014" name="Genome Biol. Evol.">
        <title>Pangenome evidence for extensive interdomain horizontal transfer affecting lineage core and shell genes in uncultured planktonic thaumarchaeota and euryarchaeota.</title>
        <authorList>
            <person name="Deschamps P."/>
            <person name="Zivanovic Y."/>
            <person name="Moreira D."/>
            <person name="Rodriguez-Valera F."/>
            <person name="Lopez-Garcia P."/>
        </authorList>
    </citation>
    <scope>NUCLEOTIDE SEQUENCE</scope>
</reference>
<organism evidence="4">
    <name type="scientific">uncultured marine group II/III euryarchaeote KM3_99_A09</name>
    <dbReference type="NCBI Taxonomy" id="1456549"/>
    <lineage>
        <taxon>Archaea</taxon>
        <taxon>Methanobacteriati</taxon>
        <taxon>Methanobacteriota</taxon>
        <taxon>environmental samples</taxon>
    </lineage>
</organism>
<proteinExistence type="predicted"/>
<dbReference type="InterPro" id="IPR000644">
    <property type="entry name" value="CBS_dom"/>
</dbReference>